<evidence type="ECO:0000256" key="1">
    <source>
        <dbReference type="ARBA" id="ARBA00001798"/>
    </source>
</evidence>
<dbReference type="PROSITE" id="PS50089">
    <property type="entry name" value="ZF_RING_2"/>
    <property type="match status" value="1"/>
</dbReference>
<evidence type="ECO:0000256" key="2">
    <source>
        <dbReference type="ARBA" id="ARBA00004167"/>
    </source>
</evidence>
<keyword evidence="8" id="KW-0677">Repeat</keyword>
<keyword evidence="10" id="KW-0833">Ubl conjugation pathway</keyword>
<dbReference type="InterPro" id="IPR044066">
    <property type="entry name" value="TRIAD_supradom"/>
</dbReference>
<feature type="domain" description="RING-type" evidence="15">
    <location>
        <begin position="140"/>
        <end position="188"/>
    </location>
</feature>
<name>A0AAU9J9R9_9CILI</name>
<dbReference type="PANTHER" id="PTHR11685">
    <property type="entry name" value="RBR FAMILY RING FINGER AND IBR DOMAIN-CONTAINING"/>
    <property type="match status" value="1"/>
</dbReference>
<keyword evidence="9 14" id="KW-0863">Zinc-finger</keyword>
<evidence type="ECO:0000256" key="4">
    <source>
        <dbReference type="ARBA" id="ARBA00012251"/>
    </source>
</evidence>
<keyword evidence="13" id="KW-0472">Membrane</keyword>
<dbReference type="FunFam" id="3.30.40.10:FF:000051">
    <property type="entry name" value="RBR-type E3 ubiquitin transferase"/>
    <property type="match status" value="1"/>
</dbReference>
<proteinExistence type="predicted"/>
<comment type="catalytic activity">
    <reaction evidence="1">
        <text>[E2 ubiquitin-conjugating enzyme]-S-ubiquitinyl-L-cysteine + [acceptor protein]-L-lysine = [E2 ubiquitin-conjugating enzyme]-L-cysteine + [acceptor protein]-N(6)-ubiquitinyl-L-lysine.</text>
        <dbReference type="EC" id="2.3.2.31"/>
    </reaction>
</comment>
<evidence type="ECO:0000259" key="16">
    <source>
        <dbReference type="PROSITE" id="PS51873"/>
    </source>
</evidence>
<keyword evidence="5" id="KW-0808">Transferase</keyword>
<protein>
    <recommendedName>
        <fullName evidence="4">RBR-type E3 ubiquitin transferase</fullName>
        <ecNumber evidence="4">2.3.2.31</ecNumber>
    </recommendedName>
</protein>
<evidence type="ECO:0000256" key="8">
    <source>
        <dbReference type="ARBA" id="ARBA00022737"/>
    </source>
</evidence>
<dbReference type="InterPro" id="IPR013083">
    <property type="entry name" value="Znf_RING/FYVE/PHD"/>
</dbReference>
<evidence type="ECO:0000256" key="5">
    <source>
        <dbReference type="ARBA" id="ARBA00022679"/>
    </source>
</evidence>
<evidence type="ECO:0000256" key="3">
    <source>
        <dbReference type="ARBA" id="ARBA00004906"/>
    </source>
</evidence>
<keyword evidence="7" id="KW-0479">Metal-binding</keyword>
<evidence type="ECO:0000256" key="6">
    <source>
        <dbReference type="ARBA" id="ARBA00022692"/>
    </source>
</evidence>
<dbReference type="Gene3D" id="3.30.40.10">
    <property type="entry name" value="Zinc/RING finger domain, C3HC4 (zinc finger)"/>
    <property type="match status" value="1"/>
</dbReference>
<keyword evidence="11" id="KW-0862">Zinc</keyword>
<dbReference type="SUPFAM" id="SSF57850">
    <property type="entry name" value="RING/U-box"/>
    <property type="match status" value="2"/>
</dbReference>
<evidence type="ECO:0000256" key="7">
    <source>
        <dbReference type="ARBA" id="ARBA00022723"/>
    </source>
</evidence>
<keyword evidence="12" id="KW-1133">Transmembrane helix</keyword>
<comment type="subcellular location">
    <subcellularLocation>
        <location evidence="2">Membrane</location>
        <topology evidence="2">Single-pass membrane protein</topology>
    </subcellularLocation>
</comment>
<evidence type="ECO:0000256" key="9">
    <source>
        <dbReference type="ARBA" id="ARBA00022771"/>
    </source>
</evidence>
<dbReference type="EC" id="2.3.2.31" evidence="4"/>
<dbReference type="GO" id="GO:0061630">
    <property type="term" value="F:ubiquitin protein ligase activity"/>
    <property type="evidence" value="ECO:0007669"/>
    <property type="project" value="UniProtKB-EC"/>
</dbReference>
<sequence>MISDEEIIRELNTINQISTNLQPRAVYLAGCMRTKTFLGTQVIYTFINRLYESVKAGAISAENQYKIESKLYQGSIGEANEMLNSLPLVKIPIKPPPEVVIPSPMEIPIIIPRPPAIVKPPAPVIRLPPEPIEIPKGPNCGYCTGNIPLENRCSLRSCTHYFHRVCLNSYFESQINAEIVDILCPQDNCKKSIQPADIQNHVSNELMKIYNDYAFKKRLLKGEFGNIIKCPNNLCSEIFELTDVDSMCPKCKYLICGRCKTLKNLCSCNPKPKAKPPQNKLCKHCYRIIRSVPNSKLHYCDRCNIYYCSICESKRNECTCGFASVTYQNCPVCRDFIQVRDGLERVHCQTCNYVICLKCRQMLNNCLCPGYYFQ</sequence>
<dbReference type="Proteomes" id="UP001162131">
    <property type="component" value="Unassembled WGS sequence"/>
</dbReference>
<evidence type="ECO:0000256" key="14">
    <source>
        <dbReference type="PROSITE-ProRule" id="PRU00175"/>
    </source>
</evidence>
<evidence type="ECO:0000256" key="12">
    <source>
        <dbReference type="ARBA" id="ARBA00022989"/>
    </source>
</evidence>
<reference evidence="17" key="1">
    <citation type="submission" date="2021-09" db="EMBL/GenBank/DDBJ databases">
        <authorList>
            <consortium name="AG Swart"/>
            <person name="Singh M."/>
            <person name="Singh A."/>
            <person name="Seah K."/>
            <person name="Emmerich C."/>
        </authorList>
    </citation>
    <scope>NUCLEOTIDE SEQUENCE</scope>
    <source>
        <strain evidence="17">ATCC30299</strain>
    </source>
</reference>
<accession>A0AAU9J9R9</accession>
<evidence type="ECO:0000256" key="11">
    <source>
        <dbReference type="ARBA" id="ARBA00022833"/>
    </source>
</evidence>
<organism evidence="17 18">
    <name type="scientific">Blepharisma stoltei</name>
    <dbReference type="NCBI Taxonomy" id="1481888"/>
    <lineage>
        <taxon>Eukaryota</taxon>
        <taxon>Sar</taxon>
        <taxon>Alveolata</taxon>
        <taxon>Ciliophora</taxon>
        <taxon>Postciliodesmatophora</taxon>
        <taxon>Heterotrichea</taxon>
        <taxon>Heterotrichida</taxon>
        <taxon>Blepharismidae</taxon>
        <taxon>Blepharisma</taxon>
    </lineage>
</organism>
<evidence type="ECO:0000259" key="15">
    <source>
        <dbReference type="PROSITE" id="PS50089"/>
    </source>
</evidence>
<dbReference type="PROSITE" id="PS51873">
    <property type="entry name" value="TRIAD"/>
    <property type="match status" value="1"/>
</dbReference>
<dbReference type="AlphaFoldDB" id="A0AAU9J9R9"/>
<evidence type="ECO:0000256" key="13">
    <source>
        <dbReference type="ARBA" id="ARBA00023136"/>
    </source>
</evidence>
<evidence type="ECO:0000313" key="18">
    <source>
        <dbReference type="Proteomes" id="UP001162131"/>
    </source>
</evidence>
<dbReference type="InterPro" id="IPR001841">
    <property type="entry name" value="Znf_RING"/>
</dbReference>
<gene>
    <name evidence="17" type="ORF">BSTOLATCC_MIC20951</name>
</gene>
<evidence type="ECO:0000256" key="10">
    <source>
        <dbReference type="ARBA" id="ARBA00022786"/>
    </source>
</evidence>
<keyword evidence="18" id="KW-1185">Reference proteome</keyword>
<dbReference type="GO" id="GO:0005737">
    <property type="term" value="C:cytoplasm"/>
    <property type="evidence" value="ECO:0007669"/>
    <property type="project" value="UniProtKB-ARBA"/>
</dbReference>
<feature type="domain" description="RING-type" evidence="16">
    <location>
        <begin position="136"/>
        <end position="374"/>
    </location>
</feature>
<evidence type="ECO:0000313" key="17">
    <source>
        <dbReference type="EMBL" id="CAG9318478.1"/>
    </source>
</evidence>
<dbReference type="GO" id="GO:0008270">
    <property type="term" value="F:zinc ion binding"/>
    <property type="evidence" value="ECO:0007669"/>
    <property type="project" value="UniProtKB-KW"/>
</dbReference>
<dbReference type="GO" id="GO:0031090">
    <property type="term" value="C:organelle membrane"/>
    <property type="evidence" value="ECO:0007669"/>
    <property type="project" value="UniProtKB-ARBA"/>
</dbReference>
<comment type="caution">
    <text evidence="17">The sequence shown here is derived from an EMBL/GenBank/DDBJ whole genome shotgun (WGS) entry which is preliminary data.</text>
</comment>
<dbReference type="EMBL" id="CAJZBQ010000020">
    <property type="protein sequence ID" value="CAG9318478.1"/>
    <property type="molecule type" value="Genomic_DNA"/>
</dbReference>
<dbReference type="GO" id="GO:0016567">
    <property type="term" value="P:protein ubiquitination"/>
    <property type="evidence" value="ECO:0007669"/>
    <property type="project" value="InterPro"/>
</dbReference>
<comment type="pathway">
    <text evidence="3">Protein modification; protein ubiquitination.</text>
</comment>
<dbReference type="InterPro" id="IPR031127">
    <property type="entry name" value="E3_UB_ligase_RBR"/>
</dbReference>
<keyword evidence="6" id="KW-0812">Transmembrane</keyword>